<sequence length="284" mass="30715">MIEAVEFMGQPAMRLVAPDGAEATVLLHGAHIVSWIPAGDQERFYVSPTTGFGPGTAVRGGVPVCWPQFNMRGPLPCKHGLVRDRAWQWDAQQSAVRAGAAIGVLTLRDDAATRAIWPQGFEAELTLVLSGLELDIELAITNSGDTPMTFTGALHSYFKVDDVRRSRLGGLFGVEYLDTVIDETHRQEFDPMSFVGEIDRIYWNAGGADKQPLILATHMGRMGITAEGLPDVVVWNPGPAKAAALPDLPDEDWPRFLCVEAALIGEPVTVAPGESWSGRQSLAV</sequence>
<dbReference type="PANTHER" id="PTHR11122:SF13">
    <property type="entry name" value="GLUCOSE-6-PHOSPHATE 1-EPIMERASE"/>
    <property type="match status" value="1"/>
</dbReference>
<dbReference type="Gene3D" id="2.70.98.10">
    <property type="match status" value="1"/>
</dbReference>
<dbReference type="EMBL" id="JBBUTF010000002">
    <property type="protein sequence ID" value="MEK8024712.1"/>
    <property type="molecule type" value="Genomic_DNA"/>
</dbReference>
<dbReference type="CDD" id="cd09020">
    <property type="entry name" value="D-hex-6-P-epi_like"/>
    <property type="match status" value="1"/>
</dbReference>
<dbReference type="PANTHER" id="PTHR11122">
    <property type="entry name" value="APOSPORY-ASSOCIATED PROTEIN C-RELATED"/>
    <property type="match status" value="1"/>
</dbReference>
<reference evidence="5 6" key="1">
    <citation type="submission" date="2024-04" db="EMBL/GenBank/DDBJ databases">
        <title>Novel species of the genus Ideonella isolated from streams.</title>
        <authorList>
            <person name="Lu H."/>
        </authorList>
    </citation>
    <scope>NUCLEOTIDE SEQUENCE [LARGE SCALE GENOMIC DNA]</scope>
    <source>
        <strain evidence="5 6">BYS139W</strain>
    </source>
</reference>
<evidence type="ECO:0000313" key="6">
    <source>
        <dbReference type="Proteomes" id="UP001368500"/>
    </source>
</evidence>
<dbReference type="InterPro" id="IPR008183">
    <property type="entry name" value="Aldose_1/G6P_1-epimerase"/>
</dbReference>
<gene>
    <name evidence="5" type="ORF">AACH11_01860</name>
</gene>
<evidence type="ECO:0000256" key="4">
    <source>
        <dbReference type="PIRNR" id="PIRNR016020"/>
    </source>
</evidence>
<dbReference type="SUPFAM" id="SSF74650">
    <property type="entry name" value="Galactose mutarotase-like"/>
    <property type="match status" value="1"/>
</dbReference>
<dbReference type="EC" id="5.1.3.15" evidence="4"/>
<comment type="similarity">
    <text evidence="2 4">Belongs to the glucose-6-phosphate 1-epimerase family.</text>
</comment>
<comment type="caution">
    <text evidence="5">The sequence shown here is derived from an EMBL/GenBank/DDBJ whole genome shotgun (WGS) entry which is preliminary data.</text>
</comment>
<dbReference type="InterPro" id="IPR014718">
    <property type="entry name" value="GH-type_carb-bd"/>
</dbReference>
<accession>A0ABU9B4C3</accession>
<dbReference type="InterPro" id="IPR011013">
    <property type="entry name" value="Gal_mutarotase_sf_dom"/>
</dbReference>
<name>A0ABU9B4C3_9BURK</name>
<organism evidence="5 6">
    <name type="scientific">Pseudaquabacterium rugosum</name>
    <dbReference type="NCBI Taxonomy" id="2984194"/>
    <lineage>
        <taxon>Bacteria</taxon>
        <taxon>Pseudomonadati</taxon>
        <taxon>Pseudomonadota</taxon>
        <taxon>Betaproteobacteria</taxon>
        <taxon>Burkholderiales</taxon>
        <taxon>Sphaerotilaceae</taxon>
        <taxon>Pseudaquabacterium</taxon>
    </lineage>
</organism>
<evidence type="ECO:0000256" key="1">
    <source>
        <dbReference type="ARBA" id="ARBA00001096"/>
    </source>
</evidence>
<evidence type="ECO:0000256" key="2">
    <source>
        <dbReference type="ARBA" id="ARBA00005866"/>
    </source>
</evidence>
<dbReference type="RefSeq" id="WP_341372487.1">
    <property type="nucleotide sequence ID" value="NZ_JBBUTF010000002.1"/>
</dbReference>
<dbReference type="Proteomes" id="UP001368500">
    <property type="component" value="Unassembled WGS sequence"/>
</dbReference>
<dbReference type="PIRSF" id="PIRSF016020">
    <property type="entry name" value="PHexose_mutarotase"/>
    <property type="match status" value="1"/>
</dbReference>
<keyword evidence="6" id="KW-1185">Reference proteome</keyword>
<evidence type="ECO:0000256" key="3">
    <source>
        <dbReference type="ARBA" id="ARBA00023235"/>
    </source>
</evidence>
<proteinExistence type="inferred from homology"/>
<evidence type="ECO:0000313" key="5">
    <source>
        <dbReference type="EMBL" id="MEK8024712.1"/>
    </source>
</evidence>
<dbReference type="InterPro" id="IPR025532">
    <property type="entry name" value="G6P_1-epimerase"/>
</dbReference>
<comment type="catalytic activity">
    <reaction evidence="1">
        <text>alpha-D-glucose 6-phosphate = beta-D-glucose 6-phosphate</text>
        <dbReference type="Rhea" id="RHEA:16249"/>
        <dbReference type="ChEBI" id="CHEBI:58225"/>
        <dbReference type="ChEBI" id="CHEBI:58247"/>
        <dbReference type="EC" id="5.1.3.15"/>
    </reaction>
</comment>
<keyword evidence="3 4" id="KW-0413">Isomerase</keyword>
<dbReference type="Pfam" id="PF01263">
    <property type="entry name" value="Aldose_epim"/>
    <property type="match status" value="1"/>
</dbReference>
<protein>
    <recommendedName>
        <fullName evidence="4">Putative glucose-6-phosphate 1-epimerase</fullName>
        <ecNumber evidence="4">5.1.3.15</ecNumber>
    </recommendedName>
</protein>